<dbReference type="PANTHER" id="PTHR36505:SF1">
    <property type="entry name" value="BLR1072 PROTEIN"/>
    <property type="match status" value="1"/>
</dbReference>
<dbReference type="RefSeq" id="WP_146301186.1">
    <property type="nucleotide sequence ID" value="NZ_CP042301.2"/>
</dbReference>
<dbReference type="Gene3D" id="2.30.30.240">
    <property type="entry name" value="PRC-barrel domain"/>
    <property type="match status" value="1"/>
</dbReference>
<dbReference type="OrthoDB" id="7274881at2"/>
<dbReference type="EMBL" id="CP042301">
    <property type="protein sequence ID" value="QDZ02549.1"/>
    <property type="molecule type" value="Genomic_DNA"/>
</dbReference>
<evidence type="ECO:0000313" key="2">
    <source>
        <dbReference type="EMBL" id="QDZ02549.1"/>
    </source>
</evidence>
<organism evidence="2 3">
    <name type="scientific">Nitratireductor mangrovi</name>
    <dbReference type="NCBI Taxonomy" id="2599600"/>
    <lineage>
        <taxon>Bacteria</taxon>
        <taxon>Pseudomonadati</taxon>
        <taxon>Pseudomonadota</taxon>
        <taxon>Alphaproteobacteria</taxon>
        <taxon>Hyphomicrobiales</taxon>
        <taxon>Phyllobacteriaceae</taxon>
        <taxon>Nitratireductor</taxon>
    </lineage>
</organism>
<evidence type="ECO:0000313" key="3">
    <source>
        <dbReference type="Proteomes" id="UP000321389"/>
    </source>
</evidence>
<accession>A0A5B8L3Y4</accession>
<dbReference type="SUPFAM" id="SSF50346">
    <property type="entry name" value="PRC-barrel domain"/>
    <property type="match status" value="1"/>
</dbReference>
<dbReference type="InterPro" id="IPR027275">
    <property type="entry name" value="PRC-brl_dom"/>
</dbReference>
<dbReference type="KEGG" id="niy:FQ775_20440"/>
<protein>
    <submittedName>
        <fullName evidence="2">PRC-barrel domain containing protein</fullName>
    </submittedName>
</protein>
<evidence type="ECO:0000259" key="1">
    <source>
        <dbReference type="Pfam" id="PF05239"/>
    </source>
</evidence>
<feature type="domain" description="PRC-barrel" evidence="1">
    <location>
        <begin position="16"/>
        <end position="93"/>
    </location>
</feature>
<dbReference type="Pfam" id="PF05239">
    <property type="entry name" value="PRC"/>
    <property type="match status" value="1"/>
</dbReference>
<dbReference type="AlphaFoldDB" id="A0A5B8L3Y4"/>
<proteinExistence type="predicted"/>
<dbReference type="PANTHER" id="PTHR36505">
    <property type="entry name" value="BLR1072 PROTEIN"/>
    <property type="match status" value="1"/>
</dbReference>
<dbReference type="InterPro" id="IPR011033">
    <property type="entry name" value="PRC_barrel-like_sf"/>
</dbReference>
<keyword evidence="3" id="KW-1185">Reference proteome</keyword>
<dbReference type="Proteomes" id="UP000321389">
    <property type="component" value="Chromosome"/>
</dbReference>
<gene>
    <name evidence="2" type="ORF">FQ775_20440</name>
</gene>
<sequence>MTMQTQQKADLHESHDLIASDKVVGTNVYDPKGDHIGSVERLILEKRGGRVAYAVLSFGGFLGIGHDHYPLPWAKLDYNEELDGFQVDVTKEQVEGAPKYERDRDYDWNRDNGRAIHDYYGIAPYWM</sequence>
<reference evidence="2" key="1">
    <citation type="submission" date="2020-04" db="EMBL/GenBank/DDBJ databases">
        <title>Nitratireductor sp. nov. isolated from mangrove soil.</title>
        <authorList>
            <person name="Ye Y."/>
        </authorList>
    </citation>
    <scope>NUCLEOTIDE SEQUENCE</scope>
    <source>
        <strain evidence="2">SY7</strain>
    </source>
</reference>
<name>A0A5B8L3Y4_9HYPH</name>